<accession>A0AAJ3YVP6</accession>
<dbReference type="InterPro" id="IPR021486">
    <property type="entry name" value="DUF3139"/>
</dbReference>
<dbReference type="KEGG" id="bgy:BGLY_0260"/>
<reference evidence="2 3" key="1">
    <citation type="submission" date="2019-01" db="EMBL/GenBank/DDBJ databases">
        <title>Genome sequence of Bacillus glycinifermentans SRCM103574.</title>
        <authorList>
            <person name="Kong H.-J."/>
            <person name="Jeong S.-Y."/>
            <person name="Jeong D.-Y."/>
        </authorList>
    </citation>
    <scope>NUCLEOTIDE SEQUENCE [LARGE SCALE GENOMIC DNA]</scope>
    <source>
        <strain evidence="2 3">SRCM103574</strain>
    </source>
</reference>
<evidence type="ECO:0000313" key="2">
    <source>
        <dbReference type="EMBL" id="QAT63743.1"/>
    </source>
</evidence>
<organism evidence="2 3">
    <name type="scientific">Bacillus glycinifermentans</name>
    <dbReference type="NCBI Taxonomy" id="1664069"/>
    <lineage>
        <taxon>Bacteria</taxon>
        <taxon>Bacillati</taxon>
        <taxon>Bacillota</taxon>
        <taxon>Bacilli</taxon>
        <taxon>Bacillales</taxon>
        <taxon>Bacillaceae</taxon>
        <taxon>Bacillus</taxon>
    </lineage>
</organism>
<name>A0AAJ3YVP6_9BACI</name>
<keyword evidence="1" id="KW-1133">Transmembrane helix</keyword>
<sequence>MKRLNVILGLISAVLLIGPYAIFYVLDHGNPIMNAWVRSDAEKHLSEIGYQEKDYKENHVIELKTVINKDYFLTQYMVVFKDEPDMTYY</sequence>
<evidence type="ECO:0000256" key="1">
    <source>
        <dbReference type="SAM" id="Phobius"/>
    </source>
</evidence>
<feature type="transmembrane region" description="Helical" evidence="1">
    <location>
        <begin position="6"/>
        <end position="26"/>
    </location>
</feature>
<protein>
    <submittedName>
        <fullName evidence="2">DUF3139 domain-containing protein</fullName>
    </submittedName>
</protein>
<dbReference type="Proteomes" id="UP000288675">
    <property type="component" value="Chromosome"/>
</dbReference>
<keyword evidence="1" id="KW-0472">Membrane</keyword>
<keyword evidence="1" id="KW-0812">Transmembrane</keyword>
<dbReference type="AlphaFoldDB" id="A0AAJ3YVP6"/>
<proteinExistence type="predicted"/>
<evidence type="ECO:0000313" key="3">
    <source>
        <dbReference type="Proteomes" id="UP000288675"/>
    </source>
</evidence>
<dbReference type="RefSeq" id="WP_052948483.1">
    <property type="nucleotide sequence ID" value="NZ_CP035232.1"/>
</dbReference>
<gene>
    <name evidence="2" type="ORF">EQZ20_01465</name>
</gene>
<dbReference type="Pfam" id="PF11337">
    <property type="entry name" value="DUF3139"/>
    <property type="match status" value="1"/>
</dbReference>
<dbReference type="EMBL" id="CP035232">
    <property type="protein sequence ID" value="QAT63743.1"/>
    <property type="molecule type" value="Genomic_DNA"/>
</dbReference>
<dbReference type="GeneID" id="82851341"/>